<dbReference type="GeneID" id="81353530"/>
<comment type="caution">
    <text evidence="9">The sequence shown here is derived from an EMBL/GenBank/DDBJ whole genome shotgun (WGS) entry which is preliminary data.</text>
</comment>
<comment type="subcellular location">
    <subcellularLocation>
        <location evidence="1">Membrane</location>
        <topology evidence="1">Multi-pass membrane protein</topology>
    </subcellularLocation>
</comment>
<dbReference type="PANTHER" id="PTHR33048:SF140">
    <property type="entry name" value="ATPASE, PUTATIVE (EUROFUNG)-RELATED"/>
    <property type="match status" value="1"/>
</dbReference>
<reference evidence="9" key="1">
    <citation type="submission" date="2022-11" db="EMBL/GenBank/DDBJ databases">
        <authorList>
            <person name="Petersen C."/>
        </authorList>
    </citation>
    <scope>NUCLEOTIDE SEQUENCE</scope>
    <source>
        <strain evidence="9">IBT 30761</strain>
    </source>
</reference>
<evidence type="ECO:0000256" key="2">
    <source>
        <dbReference type="ARBA" id="ARBA00022692"/>
    </source>
</evidence>
<dbReference type="InterPro" id="IPR049326">
    <property type="entry name" value="Rhodopsin_dom_fungi"/>
</dbReference>
<evidence type="ECO:0000313" key="10">
    <source>
        <dbReference type="Proteomes" id="UP001149074"/>
    </source>
</evidence>
<dbReference type="PANTHER" id="PTHR33048">
    <property type="entry name" value="PTH11-LIKE INTEGRAL MEMBRANE PROTEIN (AFU_ORTHOLOGUE AFUA_5G11245)"/>
    <property type="match status" value="1"/>
</dbReference>
<dbReference type="Proteomes" id="UP001149074">
    <property type="component" value="Unassembled WGS sequence"/>
</dbReference>
<feature type="region of interest" description="Disordered" evidence="6">
    <location>
        <begin position="309"/>
        <end position="338"/>
    </location>
</feature>
<evidence type="ECO:0000256" key="6">
    <source>
        <dbReference type="SAM" id="MobiDB-lite"/>
    </source>
</evidence>
<evidence type="ECO:0000256" key="7">
    <source>
        <dbReference type="SAM" id="Phobius"/>
    </source>
</evidence>
<dbReference type="GO" id="GO:0016020">
    <property type="term" value="C:membrane"/>
    <property type="evidence" value="ECO:0007669"/>
    <property type="project" value="UniProtKB-SubCell"/>
</dbReference>
<accession>A0A9W9G3U5</accession>
<name>A0A9W9G3U5_9EURO</name>
<protein>
    <recommendedName>
        <fullName evidence="8">Rhodopsin domain-containing protein</fullName>
    </recommendedName>
</protein>
<feature type="transmembrane region" description="Helical" evidence="7">
    <location>
        <begin position="87"/>
        <end position="111"/>
    </location>
</feature>
<reference evidence="9" key="2">
    <citation type="journal article" date="2023" name="IMA Fungus">
        <title>Comparative genomic study of the Penicillium genus elucidates a diverse pangenome and 15 lateral gene transfer events.</title>
        <authorList>
            <person name="Petersen C."/>
            <person name="Sorensen T."/>
            <person name="Nielsen M.R."/>
            <person name="Sondergaard T.E."/>
            <person name="Sorensen J.L."/>
            <person name="Fitzpatrick D.A."/>
            <person name="Frisvad J.C."/>
            <person name="Nielsen K.L."/>
        </authorList>
    </citation>
    <scope>NUCLEOTIDE SEQUENCE</scope>
    <source>
        <strain evidence="9">IBT 30761</strain>
    </source>
</reference>
<sequence>MQPLEGRSLSIFIVTAVFLSISFIAVCLRCFVRLRIVKAFGWDDALMVFAMLLNILFALCGITGALYGIGQRSKVLADRGTMETAMFWWWLGQTSYVWVCAVCKCSITTALLRLTVSRLHRTILWTVVGVTTVVGLIFWFMLTLQCHPVSFFWQRVRLELDPLHANISGSCMSLDSIINIAYVYSVTATCCDFTLGILPIFLVWNLQMNTRTKTALATILGMGCVASAAVIIRIPYLHDYKDDDFLCEYHLHCPRLFPVNEDLTATDRVSSIDATSNISIWSNVEASLGIAAGSLVTLRPLFRWFRDPSSAGTRSKRTGGSVPLSSVNAVRSDPSGPQYWRPDLDPDDSHAVITTIHTSNQGSRTSSQEDLNPKPGHGTFFSGVNVQKTFFVSEHET</sequence>
<feature type="transmembrane region" description="Helical" evidence="7">
    <location>
        <begin position="44"/>
        <end position="67"/>
    </location>
</feature>
<evidence type="ECO:0000256" key="1">
    <source>
        <dbReference type="ARBA" id="ARBA00004141"/>
    </source>
</evidence>
<feature type="region of interest" description="Disordered" evidence="6">
    <location>
        <begin position="357"/>
        <end position="378"/>
    </location>
</feature>
<feature type="transmembrane region" description="Helical" evidence="7">
    <location>
        <begin position="216"/>
        <end position="236"/>
    </location>
</feature>
<feature type="domain" description="Rhodopsin" evidence="8">
    <location>
        <begin position="28"/>
        <end position="303"/>
    </location>
</feature>
<dbReference type="AlphaFoldDB" id="A0A9W9G3U5"/>
<keyword evidence="4 7" id="KW-0472">Membrane</keyword>
<feature type="transmembrane region" description="Helical" evidence="7">
    <location>
        <begin position="182"/>
        <end position="204"/>
    </location>
</feature>
<dbReference type="Pfam" id="PF20684">
    <property type="entry name" value="Fung_rhodopsin"/>
    <property type="match status" value="1"/>
</dbReference>
<dbReference type="RefSeq" id="XP_056479592.1">
    <property type="nucleotide sequence ID" value="XM_056614551.1"/>
</dbReference>
<feature type="transmembrane region" description="Helical" evidence="7">
    <location>
        <begin position="12"/>
        <end position="32"/>
    </location>
</feature>
<proteinExistence type="inferred from homology"/>
<evidence type="ECO:0000256" key="4">
    <source>
        <dbReference type="ARBA" id="ARBA00023136"/>
    </source>
</evidence>
<evidence type="ECO:0000256" key="5">
    <source>
        <dbReference type="ARBA" id="ARBA00038359"/>
    </source>
</evidence>
<keyword evidence="2 7" id="KW-0812">Transmembrane</keyword>
<organism evidence="9 10">
    <name type="scientific">Penicillium argentinense</name>
    <dbReference type="NCBI Taxonomy" id="1131581"/>
    <lineage>
        <taxon>Eukaryota</taxon>
        <taxon>Fungi</taxon>
        <taxon>Dikarya</taxon>
        <taxon>Ascomycota</taxon>
        <taxon>Pezizomycotina</taxon>
        <taxon>Eurotiomycetes</taxon>
        <taxon>Eurotiomycetidae</taxon>
        <taxon>Eurotiales</taxon>
        <taxon>Aspergillaceae</taxon>
        <taxon>Penicillium</taxon>
    </lineage>
</organism>
<feature type="transmembrane region" description="Helical" evidence="7">
    <location>
        <begin position="123"/>
        <end position="142"/>
    </location>
</feature>
<keyword evidence="10" id="KW-1185">Reference proteome</keyword>
<keyword evidence="3 7" id="KW-1133">Transmembrane helix</keyword>
<evidence type="ECO:0000259" key="8">
    <source>
        <dbReference type="Pfam" id="PF20684"/>
    </source>
</evidence>
<evidence type="ECO:0000313" key="9">
    <source>
        <dbReference type="EMBL" id="KAJ5111522.1"/>
    </source>
</evidence>
<dbReference type="InterPro" id="IPR052337">
    <property type="entry name" value="SAT4-like"/>
</dbReference>
<dbReference type="EMBL" id="JAPQKI010000002">
    <property type="protein sequence ID" value="KAJ5111522.1"/>
    <property type="molecule type" value="Genomic_DNA"/>
</dbReference>
<dbReference type="OrthoDB" id="3897607at2759"/>
<gene>
    <name evidence="9" type="ORF">N7532_002057</name>
</gene>
<evidence type="ECO:0000256" key="3">
    <source>
        <dbReference type="ARBA" id="ARBA00022989"/>
    </source>
</evidence>
<feature type="compositionally biased region" description="Polar residues" evidence="6">
    <location>
        <begin position="357"/>
        <end position="370"/>
    </location>
</feature>
<comment type="similarity">
    <text evidence="5">Belongs to the SAT4 family.</text>
</comment>